<feature type="non-terminal residue" evidence="1">
    <location>
        <position position="1"/>
    </location>
</feature>
<dbReference type="PANTHER" id="PTHR45912:SF3">
    <property type="entry name" value="CILIA- AND FLAGELLA-ASSOCIATED PROTEIN 47"/>
    <property type="match status" value="1"/>
</dbReference>
<organism evidence="1">
    <name type="scientific">Arion vulgaris</name>
    <dbReference type="NCBI Taxonomy" id="1028688"/>
    <lineage>
        <taxon>Eukaryota</taxon>
        <taxon>Metazoa</taxon>
        <taxon>Spiralia</taxon>
        <taxon>Lophotrochozoa</taxon>
        <taxon>Mollusca</taxon>
        <taxon>Gastropoda</taxon>
        <taxon>Heterobranchia</taxon>
        <taxon>Euthyneura</taxon>
        <taxon>Panpulmonata</taxon>
        <taxon>Eupulmonata</taxon>
        <taxon>Stylommatophora</taxon>
        <taxon>Helicina</taxon>
        <taxon>Arionoidea</taxon>
        <taxon>Arionidae</taxon>
        <taxon>Arion</taxon>
    </lineage>
</organism>
<reference evidence="1" key="1">
    <citation type="submission" date="2014-12" db="EMBL/GenBank/DDBJ databases">
        <title>Insight into the proteome of Arion vulgaris.</title>
        <authorList>
            <person name="Aradska J."/>
            <person name="Bulat T."/>
            <person name="Smidak R."/>
            <person name="Sarate P."/>
            <person name="Gangsoo J."/>
            <person name="Sialana F."/>
            <person name="Bilban M."/>
            <person name="Lubec G."/>
        </authorList>
    </citation>
    <scope>NUCLEOTIDE SEQUENCE</scope>
    <source>
        <tissue evidence="1">Skin</tissue>
    </source>
</reference>
<proteinExistence type="predicted"/>
<accession>A0A0B6YZ20</accession>
<gene>
    <name evidence="1" type="primary">ORF42313</name>
</gene>
<protein>
    <submittedName>
        <fullName evidence="1">Uncharacterized protein</fullName>
    </submittedName>
</protein>
<name>A0A0B6YZ20_9EUPU</name>
<dbReference type="PANTHER" id="PTHR45912">
    <property type="entry name" value="CILIA- AND FLAGELLA-ASSOCIATED PROTEIN 47"/>
    <property type="match status" value="1"/>
</dbReference>
<evidence type="ECO:0000313" key="1">
    <source>
        <dbReference type="EMBL" id="CEK61458.1"/>
    </source>
</evidence>
<feature type="non-terminal residue" evidence="1">
    <location>
        <position position="114"/>
    </location>
</feature>
<sequence>PVITNAEVGCNTTFFIAFRNPTDVPVLTDIHLTDTEPDFKLFDDKSTLESPFTLLLKHRSDIHVGPKSTIEIPINFFPPEMLKYSAYCSVIMRREDGQQWPYTCNDKISSLSTG</sequence>
<dbReference type="GO" id="GO:0060271">
    <property type="term" value="P:cilium assembly"/>
    <property type="evidence" value="ECO:0007669"/>
    <property type="project" value="TreeGrafter"/>
</dbReference>
<dbReference type="AlphaFoldDB" id="A0A0B6YZ20"/>
<dbReference type="EMBL" id="HACG01014593">
    <property type="protein sequence ID" value="CEK61458.1"/>
    <property type="molecule type" value="Transcribed_RNA"/>
</dbReference>
<dbReference type="GO" id="GO:0005929">
    <property type="term" value="C:cilium"/>
    <property type="evidence" value="ECO:0007669"/>
    <property type="project" value="TreeGrafter"/>
</dbReference>